<reference evidence="1 2" key="1">
    <citation type="submission" date="2022-01" db="EMBL/GenBank/DDBJ databases">
        <title>Whole genome-based taxonomy of the Shewanellaceae.</title>
        <authorList>
            <person name="Martin-Rodriguez A.J."/>
        </authorList>
    </citation>
    <scope>NUCLEOTIDE SEQUENCE [LARGE SCALE GENOMIC DNA]</scope>
    <source>
        <strain evidence="1 2">DSM 17177</strain>
    </source>
</reference>
<gene>
    <name evidence="1" type="ORF">L2764_20095</name>
</gene>
<name>A0ABT0LGA6_9GAMM</name>
<proteinExistence type="predicted"/>
<organism evidence="1 2">
    <name type="scientific">Shewanella surugensis</name>
    <dbReference type="NCBI Taxonomy" id="212020"/>
    <lineage>
        <taxon>Bacteria</taxon>
        <taxon>Pseudomonadati</taxon>
        <taxon>Pseudomonadota</taxon>
        <taxon>Gammaproteobacteria</taxon>
        <taxon>Alteromonadales</taxon>
        <taxon>Shewanellaceae</taxon>
        <taxon>Shewanella</taxon>
    </lineage>
</organism>
<evidence type="ECO:0000313" key="2">
    <source>
        <dbReference type="Proteomes" id="UP001203423"/>
    </source>
</evidence>
<keyword evidence="2" id="KW-1185">Reference proteome</keyword>
<protein>
    <recommendedName>
        <fullName evidence="3">LysB family phage lysis regulatory protein</fullName>
    </recommendedName>
</protein>
<accession>A0ABT0LGA6</accession>
<evidence type="ECO:0000313" key="1">
    <source>
        <dbReference type="EMBL" id="MCL1126723.1"/>
    </source>
</evidence>
<sequence length="146" mass="16160">MPNPFNKTFVILIFALAGSVAFGLMLQLKLDVAQTNIESLEIQKTSLLIDLNALSDVVATQEAERHKLMLELDLSAALNKQNAIEKERINKRLVVAKSKLTQLVKSNETLQRWGDTAVPNDVAQLLQRAANCSHDNGQQDRVCVPP</sequence>
<dbReference type="EMBL" id="JAKIKS010000103">
    <property type="protein sequence ID" value="MCL1126723.1"/>
    <property type="molecule type" value="Genomic_DNA"/>
</dbReference>
<comment type="caution">
    <text evidence="1">The sequence shown here is derived from an EMBL/GenBank/DDBJ whole genome shotgun (WGS) entry which is preliminary data.</text>
</comment>
<evidence type="ECO:0008006" key="3">
    <source>
        <dbReference type="Google" id="ProtNLM"/>
    </source>
</evidence>
<dbReference type="Proteomes" id="UP001203423">
    <property type="component" value="Unassembled WGS sequence"/>
</dbReference>
<dbReference type="RefSeq" id="WP_248942138.1">
    <property type="nucleotide sequence ID" value="NZ_JAKIKS010000103.1"/>
</dbReference>